<dbReference type="GO" id="GO:0004190">
    <property type="term" value="F:aspartic-type endopeptidase activity"/>
    <property type="evidence" value="ECO:0007669"/>
    <property type="project" value="InterPro"/>
</dbReference>
<feature type="transmembrane region" description="Helical" evidence="1">
    <location>
        <begin position="6"/>
        <end position="25"/>
    </location>
</feature>
<dbReference type="GO" id="GO:0006508">
    <property type="term" value="P:proteolysis"/>
    <property type="evidence" value="ECO:0007669"/>
    <property type="project" value="InterPro"/>
</dbReference>
<organism evidence="2 3">
    <name type="scientific">Ruminococcus flavefaciens 007c</name>
    <dbReference type="NCBI Taxonomy" id="1341157"/>
    <lineage>
        <taxon>Bacteria</taxon>
        <taxon>Bacillati</taxon>
        <taxon>Bacillota</taxon>
        <taxon>Clostridia</taxon>
        <taxon>Eubacteriales</taxon>
        <taxon>Oscillospiraceae</taxon>
        <taxon>Ruminococcus</taxon>
    </lineage>
</organism>
<keyword evidence="3" id="KW-1185">Reference proteome</keyword>
<dbReference type="AlphaFoldDB" id="W7UZB7"/>
<keyword evidence="1" id="KW-0472">Membrane</keyword>
<evidence type="ECO:0000313" key="2">
    <source>
        <dbReference type="EMBL" id="EWM53787.1"/>
    </source>
</evidence>
<dbReference type="eggNOG" id="ENOG50301AF">
    <property type="taxonomic scope" value="Bacteria"/>
</dbReference>
<evidence type="ECO:0000256" key="1">
    <source>
        <dbReference type="SAM" id="Phobius"/>
    </source>
</evidence>
<evidence type="ECO:0000313" key="3">
    <source>
        <dbReference type="Proteomes" id="UP000019365"/>
    </source>
</evidence>
<feature type="transmembrane region" description="Helical" evidence="1">
    <location>
        <begin position="122"/>
        <end position="142"/>
    </location>
</feature>
<dbReference type="Pfam" id="PF03419">
    <property type="entry name" value="Peptidase_U4"/>
    <property type="match status" value="1"/>
</dbReference>
<comment type="caution">
    <text evidence="2">The sequence shown here is derived from an EMBL/GenBank/DDBJ whole genome shotgun (WGS) entry which is preliminary data.</text>
</comment>
<dbReference type="EMBL" id="ATAX01000023">
    <property type="protein sequence ID" value="EWM53787.1"/>
    <property type="molecule type" value="Genomic_DNA"/>
</dbReference>
<dbReference type="InterPro" id="IPR005081">
    <property type="entry name" value="SpoIIGA"/>
</dbReference>
<name>W7UZB7_RUMFL</name>
<dbReference type="RefSeq" id="WP_037298646.1">
    <property type="nucleotide sequence ID" value="NZ_ATAX01000023.1"/>
</dbReference>
<feature type="transmembrane region" description="Helical" evidence="1">
    <location>
        <begin position="91"/>
        <end position="110"/>
    </location>
</feature>
<protein>
    <recommendedName>
        <fullName evidence="4">Membrane-associated aspartic protease</fullName>
    </recommendedName>
</protein>
<keyword evidence="1" id="KW-0812">Transmembrane</keyword>
<dbReference type="PATRIC" id="fig|1341157.4.peg.1426"/>
<evidence type="ECO:0008006" key="4">
    <source>
        <dbReference type="Google" id="ProtNLM"/>
    </source>
</evidence>
<proteinExistence type="predicted"/>
<dbReference type="Proteomes" id="UP000019365">
    <property type="component" value="Unassembled WGS sequence"/>
</dbReference>
<feature type="transmembrane region" description="Helical" evidence="1">
    <location>
        <begin position="37"/>
        <end position="56"/>
    </location>
</feature>
<sequence length="270" mass="29343">METIYVDVLLVLNIYVNFFLLRITAAITRSGMGRGRCAAASVYGSLYSLMILLPSLGTLLSLAIKLAAAVSIVAIAFGFQGRKRLAVNTLAFFTANFILAGTVYGVSSLLRPQFIHFNNASFYIDFSLLILIITTALLYFAVRLVRIIWDRSPDGTFSVVIRCGHKVLKLEGLADTGNGLVDYFTGSPVIICPEESFTELTGVRFDITALPKGFRLLPCSAVSGRGLLPVCRCDEVMIYCAESGERKAVEAVIGFGECGKAVFNPKLLKI</sequence>
<dbReference type="GO" id="GO:0030436">
    <property type="term" value="P:asexual sporulation"/>
    <property type="evidence" value="ECO:0007669"/>
    <property type="project" value="InterPro"/>
</dbReference>
<gene>
    <name evidence="2" type="ORF">RF007C_08715</name>
</gene>
<reference evidence="2 3" key="1">
    <citation type="journal article" date="2014" name="PLoS ONE">
        <title>Rumen cellulosomics: divergent fiber-degrading strategies revealed by comparative genome-wide analysis of six ruminococcal strains.</title>
        <authorList>
            <person name="Dassa B."/>
            <person name="Borovok I."/>
            <person name="Ruimy-Israeli V."/>
            <person name="Lamed R."/>
            <person name="Flint H.J."/>
            <person name="Duncan S.H."/>
            <person name="Henrissat B."/>
            <person name="Coutinho P."/>
            <person name="Morrison M."/>
            <person name="Mosoni P."/>
            <person name="Yeoman C.J."/>
            <person name="White B.A."/>
            <person name="Bayer E.A."/>
        </authorList>
    </citation>
    <scope>NUCLEOTIDE SEQUENCE [LARGE SCALE GENOMIC DNA]</scope>
    <source>
        <strain evidence="2 3">007c</strain>
    </source>
</reference>
<dbReference type="OrthoDB" id="2690199at2"/>
<accession>W7UZB7</accession>
<keyword evidence="1" id="KW-1133">Transmembrane helix</keyword>